<organism evidence="1 2">
    <name type="scientific">Amycolatopsis albidoflavus</name>
    <dbReference type="NCBI Taxonomy" id="102226"/>
    <lineage>
        <taxon>Bacteria</taxon>
        <taxon>Bacillati</taxon>
        <taxon>Actinomycetota</taxon>
        <taxon>Actinomycetes</taxon>
        <taxon>Pseudonocardiales</taxon>
        <taxon>Pseudonocardiaceae</taxon>
        <taxon>Amycolatopsis</taxon>
    </lineage>
</organism>
<dbReference type="EMBL" id="JBHUKQ010000007">
    <property type="protein sequence ID" value="MFD2480137.1"/>
    <property type="molecule type" value="Genomic_DNA"/>
</dbReference>
<comment type="caution">
    <text evidence="1">The sequence shown here is derived from an EMBL/GenBank/DDBJ whole genome shotgun (WGS) entry which is preliminary data.</text>
</comment>
<protein>
    <submittedName>
        <fullName evidence="1">Uncharacterized protein</fullName>
    </submittedName>
</protein>
<evidence type="ECO:0000313" key="2">
    <source>
        <dbReference type="Proteomes" id="UP001597542"/>
    </source>
</evidence>
<name>A0ABW5HTS2_9PSEU</name>
<proteinExistence type="predicted"/>
<sequence>MSGAALTVSICALVFTVFSFWWLNARPGRLKTFPPHTFASGPERDGGQSVLIPLVLHNTGALPIVVRDLRVVVLGEPAMSVLKWERTRPRLRGENDADLPATFAVPGRSVTQIFAEFDSAPPGFQNLDREIRVEAQLGRRARWHHVVTFVLHTSAAIHPEQYLEYRNEKPSEG</sequence>
<dbReference type="RefSeq" id="WP_344282774.1">
    <property type="nucleotide sequence ID" value="NZ_BAAAHV010000021.1"/>
</dbReference>
<keyword evidence="2" id="KW-1185">Reference proteome</keyword>
<accession>A0ABW5HTS2</accession>
<gene>
    <name evidence="1" type="ORF">ACFSUT_07635</name>
</gene>
<dbReference type="Proteomes" id="UP001597542">
    <property type="component" value="Unassembled WGS sequence"/>
</dbReference>
<reference evidence="2" key="1">
    <citation type="journal article" date="2019" name="Int. J. Syst. Evol. Microbiol.">
        <title>The Global Catalogue of Microorganisms (GCM) 10K type strain sequencing project: providing services to taxonomists for standard genome sequencing and annotation.</title>
        <authorList>
            <consortium name="The Broad Institute Genomics Platform"/>
            <consortium name="The Broad Institute Genome Sequencing Center for Infectious Disease"/>
            <person name="Wu L."/>
            <person name="Ma J."/>
        </authorList>
    </citation>
    <scope>NUCLEOTIDE SEQUENCE [LARGE SCALE GENOMIC DNA]</scope>
    <source>
        <strain evidence="2">CGMCC 4.7638</strain>
    </source>
</reference>
<evidence type="ECO:0000313" key="1">
    <source>
        <dbReference type="EMBL" id="MFD2480137.1"/>
    </source>
</evidence>